<evidence type="ECO:0000313" key="2">
    <source>
        <dbReference type="Proteomes" id="UP001056778"/>
    </source>
</evidence>
<sequence length="1377" mass="158552">MENEDEIIISDEDDSTNENSLCEESSFANEEVETEMESVEQKHADSETGSCEETECVTELGKDNPQVYQIESFESEVFIDCIAEETIPICGEQEIINETEDSNSIKEVICEVIEKTDKTEDLTLILEESRSENEESSQKDETAICELTSILEDDIKDEKIDKKDDIIVEDSKDIPIEEDIIKEEEEEIKDDNDEIKKESPKSKAKPKVSRKKTGKLDKNENSDKSESSVRRSNRIKSINVSRQKSSKGHGLVKQKSDTLINENCDSNSSSDHQKHVKVKSRWRRSSELELNNSTIQNLNKIILPSPIPSETETNSATISDETCHQRDSEEVARRLKQFVHLKENLYLTERISCKEAKKMICDCFLTEEDIEQGEYGCGDDCLNRLLMIECGSLCAVGDRCTNKRFQKGQFAPCEVFRTEKKGLGIRAAANIPYGEFILEYVGEVLDPEEFEKELLKASENQEKIDQFEATSVVKQEKPVKKEKKKILRQRLPRKELFEDLDLDDEIETLQTTGLKNQAHTLKLSRLMVRAKEPAQRQKLLRVLRRGELPCRRLFLDYHGLRLIHGWMTDAQHLSRINRKFEFLRLEILQTLATLPIPNKTMLQDSKVLPTVEKWSVKLEDEISPIDSDSNSPKMETESTPKIECGIKTETADSSLGKNVEQTRTYRENMVVSPVPFENKESKKIPTPPPTLPDLPVDHYETEIIALALKLLEEWAVLKEVFRIPKKERIEQMKEHEREADRKYKAGLGLDGQNSFLEKKDLNRYPFLSKRQRRKRRKNAQADKEAFIDKYERRKMFALQVEQREMERRRSQREFWRQHEQRCVVMGADPRFTAPFEPNQGYQYVWNPQTGQWQNYSLPGGGNPQPNFNPVHQHHQAQPQQYLPPPIGHNPHLNQAMLPNMQQNQPIMKHLPPNLPQHGIVHQKPPVGFNPQPPPLPPNSSQHQYNIRAPPPNLGVPPNMGNMPPNAGPPLNQPQLYQHHMAPQQGQPGLSQQPTAGYHLGMDGQNPPVSQSMVHANMAPLSVNVHSKPPPLPALPYQENIKEQEEVRFMGPIPPPAKLPPKWKCAKDKYGRPYYYHIRFRKPQWEPPELPPPEENEELTETSSSSETSSASSDSSTEETDSDDDIDDAKLLLQIKNKFKQMDALKDLEKSSLELNKQGAGMDEDDSKDDEPKERSLDDRLIEEFCFMKGAGQAKRKRVGLVQEILISPRTEEDRLQFKEDMKRYKQNKEKLKRQKELLLEQSKKHSTPQKPALKSTKSSKKHKITVKTKLKEMVDSEAAKKIKESFRSSMAVVMVSILNTYRKPDCKEGRITNTEDFKHLARKLTHFVMLKELKHCQNIEDLTCTESVKSKAKEFVRKYMSKFGEIYQKPKDEAEFY</sequence>
<evidence type="ECO:0000313" key="1">
    <source>
        <dbReference type="EMBL" id="KAI4464179.1"/>
    </source>
</evidence>
<dbReference type="EMBL" id="CM043017">
    <property type="protein sequence ID" value="KAI4464179.1"/>
    <property type="molecule type" value="Genomic_DNA"/>
</dbReference>
<reference evidence="1" key="1">
    <citation type="submission" date="2022-04" db="EMBL/GenBank/DDBJ databases">
        <title>Chromosome-scale genome assembly of Holotrichia oblita Faldermann.</title>
        <authorList>
            <person name="Rongchong L."/>
        </authorList>
    </citation>
    <scope>NUCLEOTIDE SEQUENCE</scope>
    <source>
        <strain evidence="1">81SQS9</strain>
    </source>
</reference>
<gene>
    <name evidence="1" type="ORF">MML48_3g00015914</name>
</gene>
<name>A0ACB9TBS9_HOLOL</name>
<proteinExistence type="predicted"/>
<organism evidence="1 2">
    <name type="scientific">Holotrichia oblita</name>
    <name type="common">Chafer beetle</name>
    <dbReference type="NCBI Taxonomy" id="644536"/>
    <lineage>
        <taxon>Eukaryota</taxon>
        <taxon>Metazoa</taxon>
        <taxon>Ecdysozoa</taxon>
        <taxon>Arthropoda</taxon>
        <taxon>Hexapoda</taxon>
        <taxon>Insecta</taxon>
        <taxon>Pterygota</taxon>
        <taxon>Neoptera</taxon>
        <taxon>Endopterygota</taxon>
        <taxon>Coleoptera</taxon>
        <taxon>Polyphaga</taxon>
        <taxon>Scarabaeiformia</taxon>
        <taxon>Scarabaeidae</taxon>
        <taxon>Melolonthinae</taxon>
        <taxon>Holotrichia</taxon>
    </lineage>
</organism>
<dbReference type="Proteomes" id="UP001056778">
    <property type="component" value="Chromosome 3"/>
</dbReference>
<keyword evidence="2" id="KW-1185">Reference proteome</keyword>
<protein>
    <submittedName>
        <fullName evidence="1">Histone-lysine n-methyltransferase setd2</fullName>
    </submittedName>
</protein>
<accession>A0ACB9TBS9</accession>
<comment type="caution">
    <text evidence="1">The sequence shown here is derived from an EMBL/GenBank/DDBJ whole genome shotgun (WGS) entry which is preliminary data.</text>
</comment>